<protein>
    <recommendedName>
        <fullName evidence="1">EamA domain-containing protein</fullName>
    </recommendedName>
</protein>
<accession>A0A2K9NYA5</accession>
<dbReference type="FunFam" id="1.10.3730.20:FF:000009">
    <property type="entry name" value="EamA family transporter"/>
    <property type="match status" value="1"/>
</dbReference>
<dbReference type="Pfam" id="PF00892">
    <property type="entry name" value="EamA"/>
    <property type="match status" value="1"/>
</dbReference>
<evidence type="ECO:0000259" key="1">
    <source>
        <dbReference type="Pfam" id="PF00892"/>
    </source>
</evidence>
<dbReference type="EMBL" id="CP025704">
    <property type="protein sequence ID" value="AUN99714.1"/>
    <property type="molecule type" value="Genomic_DNA"/>
</dbReference>
<dbReference type="GO" id="GO:0016020">
    <property type="term" value="C:membrane"/>
    <property type="evidence" value="ECO:0007669"/>
    <property type="project" value="InterPro"/>
</dbReference>
<keyword evidence="3" id="KW-1185">Reference proteome</keyword>
<sequence length="143" mass="15436">MSQPWLVFALGSAFFAGLTALFGKMGVENVNSNMATFVRTIVILFVSASIITMNSEWQRVDKFSSRTIIFLVLSGIATGLSWLCYYRALQLGHVAQVASVDKLSVAFAIVLSALILGESLTWQTALGCLLIISGSIVIALPKF</sequence>
<dbReference type="SUPFAM" id="SSF103481">
    <property type="entry name" value="Multidrug resistance efflux transporter EmrE"/>
    <property type="match status" value="1"/>
</dbReference>
<dbReference type="PANTHER" id="PTHR22911:SF137">
    <property type="entry name" value="SOLUTE CARRIER FAMILY 35 MEMBER G2-RELATED"/>
    <property type="match status" value="1"/>
</dbReference>
<evidence type="ECO:0000313" key="2">
    <source>
        <dbReference type="EMBL" id="AUN99714.1"/>
    </source>
</evidence>
<dbReference type="Proteomes" id="UP000235584">
    <property type="component" value="Chromosome"/>
</dbReference>
<gene>
    <name evidence="2" type="ORF">C0V70_16690</name>
</gene>
<dbReference type="AlphaFoldDB" id="A0A2K9NYA5"/>
<dbReference type="InterPro" id="IPR000620">
    <property type="entry name" value="EamA_dom"/>
</dbReference>
<proteinExistence type="predicted"/>
<dbReference type="Gene3D" id="1.10.3730.20">
    <property type="match status" value="1"/>
</dbReference>
<name>A0A2K9NYA5_BACTC</name>
<reference evidence="2 3" key="1">
    <citation type="submission" date="2018-01" db="EMBL/GenBank/DDBJ databases">
        <title>Complete genome sequence of Bacteriovorax stolpii DSM12778.</title>
        <authorList>
            <person name="Tang B."/>
            <person name="Chang J."/>
        </authorList>
    </citation>
    <scope>NUCLEOTIDE SEQUENCE [LARGE SCALE GENOMIC DNA]</scope>
    <source>
        <strain evidence="2 3">DSM 12778</strain>
    </source>
</reference>
<evidence type="ECO:0000313" key="3">
    <source>
        <dbReference type="Proteomes" id="UP000235584"/>
    </source>
</evidence>
<organism evidence="2 3">
    <name type="scientific">Bacteriovorax stolpii</name>
    <name type="common">Bdellovibrio stolpii</name>
    <dbReference type="NCBI Taxonomy" id="960"/>
    <lineage>
        <taxon>Bacteria</taxon>
        <taxon>Pseudomonadati</taxon>
        <taxon>Bdellovibrionota</taxon>
        <taxon>Bacteriovoracia</taxon>
        <taxon>Bacteriovoracales</taxon>
        <taxon>Bacteriovoracaceae</taxon>
        <taxon>Bacteriovorax</taxon>
    </lineage>
</organism>
<dbReference type="InterPro" id="IPR037185">
    <property type="entry name" value="EmrE-like"/>
</dbReference>
<dbReference type="OrthoDB" id="9783707at2"/>
<dbReference type="RefSeq" id="WP_102245005.1">
    <property type="nucleotide sequence ID" value="NZ_CP025704.1"/>
</dbReference>
<feature type="domain" description="EamA" evidence="1">
    <location>
        <begin position="4"/>
        <end position="139"/>
    </location>
</feature>
<dbReference type="PANTHER" id="PTHR22911">
    <property type="entry name" value="ACYL-MALONYL CONDENSING ENZYME-RELATED"/>
    <property type="match status" value="1"/>
</dbReference>
<dbReference type="KEGG" id="bsto:C0V70_16690"/>